<dbReference type="PROSITE" id="PS50222">
    <property type="entry name" value="EF_HAND_2"/>
    <property type="match status" value="1"/>
</dbReference>
<dbReference type="GO" id="GO:0005509">
    <property type="term" value="F:calcium ion binding"/>
    <property type="evidence" value="ECO:0007669"/>
    <property type="project" value="InterPro"/>
</dbReference>
<gene>
    <name evidence="3" type="ORF">PPRIM_AZ9-3.1.T0350283</name>
</gene>
<keyword evidence="1" id="KW-0175">Coiled coil</keyword>
<dbReference type="PANTHER" id="PTHR35381:SF1">
    <property type="entry name" value="EF-HAND DOMAIN-CONTAINING PROTEIN"/>
    <property type="match status" value="1"/>
</dbReference>
<sequence length="347" mass="41084">MINLQAIVSLDIGEKIEQICIYEGDDIELLTQFFCDRHHIKQEGKQFIIAEIKRQLKVPVKTRHTSILSLNTQQLVQKLYRNKTEMDVFEQLYADASNQQKRLNTALQEQEQEQKQINYAIPRINSISRLIVKKRGTSEQPIHSKLYNDAKLLNAKKHILRQRVMSQIYPFHPNNGFNFAKKPTLQEQIQHAEKLIQEKRDQKLKLQQRRLTQESAQNDKITNQAYFKPLIRKDQTFKLVKKKVDKQDEILANLIDNKLIKLNDKNNTKSIMKEREVANNINFVEKIFKQLDSDRDGLISIQYINLNINEKVLKKIHPILNYIEGKQQEINLDYFFQLLKLFHIKLD</sequence>
<dbReference type="EMBL" id="CAJJDM010000034">
    <property type="protein sequence ID" value="CAD8064073.1"/>
    <property type="molecule type" value="Genomic_DNA"/>
</dbReference>
<dbReference type="Proteomes" id="UP000688137">
    <property type="component" value="Unassembled WGS sequence"/>
</dbReference>
<keyword evidence="4" id="KW-1185">Reference proteome</keyword>
<comment type="caution">
    <text evidence="3">The sequence shown here is derived from an EMBL/GenBank/DDBJ whole genome shotgun (WGS) entry which is preliminary data.</text>
</comment>
<reference evidence="3" key="1">
    <citation type="submission" date="2021-01" db="EMBL/GenBank/DDBJ databases">
        <authorList>
            <consortium name="Genoscope - CEA"/>
            <person name="William W."/>
        </authorList>
    </citation>
    <scope>NUCLEOTIDE SEQUENCE</scope>
</reference>
<dbReference type="PANTHER" id="PTHR35381">
    <property type="entry name" value="EF-HAND DOMAIN-CONTAINING PROTEIN"/>
    <property type="match status" value="1"/>
</dbReference>
<name>A0A8S1LER9_PARPR</name>
<evidence type="ECO:0000313" key="4">
    <source>
        <dbReference type="Proteomes" id="UP000688137"/>
    </source>
</evidence>
<accession>A0A8S1LER9</accession>
<evidence type="ECO:0000313" key="3">
    <source>
        <dbReference type="EMBL" id="CAD8064073.1"/>
    </source>
</evidence>
<organism evidence="3 4">
    <name type="scientific">Paramecium primaurelia</name>
    <dbReference type="NCBI Taxonomy" id="5886"/>
    <lineage>
        <taxon>Eukaryota</taxon>
        <taxon>Sar</taxon>
        <taxon>Alveolata</taxon>
        <taxon>Ciliophora</taxon>
        <taxon>Intramacronucleata</taxon>
        <taxon>Oligohymenophorea</taxon>
        <taxon>Peniculida</taxon>
        <taxon>Parameciidae</taxon>
        <taxon>Paramecium</taxon>
    </lineage>
</organism>
<evidence type="ECO:0000256" key="1">
    <source>
        <dbReference type="SAM" id="Coils"/>
    </source>
</evidence>
<protein>
    <recommendedName>
        <fullName evidence="2">EF-hand domain-containing protein</fullName>
    </recommendedName>
</protein>
<dbReference type="InterPro" id="IPR002048">
    <property type="entry name" value="EF_hand_dom"/>
</dbReference>
<evidence type="ECO:0000259" key="2">
    <source>
        <dbReference type="PROSITE" id="PS50222"/>
    </source>
</evidence>
<dbReference type="AlphaFoldDB" id="A0A8S1LER9"/>
<proteinExistence type="predicted"/>
<feature type="domain" description="EF-hand" evidence="2">
    <location>
        <begin position="279"/>
        <end position="314"/>
    </location>
</feature>
<dbReference type="OMA" id="YRNKTEM"/>
<feature type="coiled-coil region" evidence="1">
    <location>
        <begin position="182"/>
        <end position="224"/>
    </location>
</feature>